<evidence type="ECO:0000256" key="7">
    <source>
        <dbReference type="ARBA" id="ARBA00023136"/>
    </source>
</evidence>
<dbReference type="PANTHER" id="PTHR32196">
    <property type="entry name" value="ABC TRANSPORTER PERMEASE PROTEIN YPHD-RELATED-RELATED"/>
    <property type="match status" value="1"/>
</dbReference>
<feature type="transmembrane region" description="Helical" evidence="8">
    <location>
        <begin position="39"/>
        <end position="59"/>
    </location>
</feature>
<dbReference type="Proteomes" id="UP000515860">
    <property type="component" value="Chromosome"/>
</dbReference>
<dbReference type="GO" id="GO:0005886">
    <property type="term" value="C:plasma membrane"/>
    <property type="evidence" value="ECO:0007669"/>
    <property type="project" value="UniProtKB-SubCell"/>
</dbReference>
<feature type="transmembrane region" description="Helical" evidence="8">
    <location>
        <begin position="157"/>
        <end position="177"/>
    </location>
</feature>
<dbReference type="EMBL" id="CP060635">
    <property type="protein sequence ID" value="QNM09963.1"/>
    <property type="molecule type" value="Genomic_DNA"/>
</dbReference>
<gene>
    <name evidence="9" type="ORF">H9Q79_06720</name>
</gene>
<proteinExistence type="predicted"/>
<dbReference type="RefSeq" id="WP_118646575.1">
    <property type="nucleotide sequence ID" value="NZ_CP060635.1"/>
</dbReference>
<organism evidence="9 10">
    <name type="scientific">Wansuia hejianensis</name>
    <dbReference type="NCBI Taxonomy" id="2763667"/>
    <lineage>
        <taxon>Bacteria</taxon>
        <taxon>Bacillati</taxon>
        <taxon>Bacillota</taxon>
        <taxon>Clostridia</taxon>
        <taxon>Lachnospirales</taxon>
        <taxon>Lachnospiraceae</taxon>
        <taxon>Wansuia</taxon>
    </lineage>
</organism>
<keyword evidence="4" id="KW-0997">Cell inner membrane</keyword>
<feature type="transmembrane region" description="Helical" evidence="8">
    <location>
        <begin position="117"/>
        <end position="137"/>
    </location>
</feature>
<feature type="transmembrane region" description="Helical" evidence="8">
    <location>
        <begin position="208"/>
        <end position="231"/>
    </location>
</feature>
<dbReference type="InterPro" id="IPR001851">
    <property type="entry name" value="ABC_transp_permease"/>
</dbReference>
<dbReference type="AlphaFoldDB" id="A0A7G9GGN1"/>
<keyword evidence="5 8" id="KW-0812">Transmembrane</keyword>
<sequence>MKKRVELSQAVPVIMLILLMIGGAAASDSFFTVTNFSNILQYAVESAFIAIGMTFVLLIGGIDLSVGSVMAFASVVAAKMALEHMPLAAILPVVLCIGILCGAANGLIITKLRVEPFMATLAMMMIMRASTFIFTGGGPLTGSVARSFKQIIKGTVFHVPVGVWYVLIAFVIAYIVASKTRFGRHVYAVGGGEETAKLFGVRTDRIKLSVYAVSGALAALSGLLVSARIGIGEPRTGYDYEMTAITVCVVGGVSMNGGRGSILGTFIGLMVVSMIKNLLNLLNFDVNGQPIITGVIILITALIVSHEISGRKKQPVKER</sequence>
<feature type="transmembrane region" description="Helical" evidence="8">
    <location>
        <begin position="291"/>
        <end position="309"/>
    </location>
</feature>
<evidence type="ECO:0000256" key="4">
    <source>
        <dbReference type="ARBA" id="ARBA00022519"/>
    </source>
</evidence>
<feature type="transmembrane region" description="Helical" evidence="8">
    <location>
        <begin position="262"/>
        <end position="279"/>
    </location>
</feature>
<reference evidence="9 10" key="1">
    <citation type="submission" date="2020-08" db="EMBL/GenBank/DDBJ databases">
        <authorList>
            <person name="Liu C."/>
            <person name="Sun Q."/>
        </authorList>
    </citation>
    <scope>NUCLEOTIDE SEQUENCE [LARGE SCALE GENOMIC DNA]</scope>
    <source>
        <strain evidence="9 10">NSJ-29</strain>
    </source>
</reference>
<evidence type="ECO:0000313" key="9">
    <source>
        <dbReference type="EMBL" id="QNM09963.1"/>
    </source>
</evidence>
<keyword evidence="10" id="KW-1185">Reference proteome</keyword>
<name>A0A7G9GGN1_9FIRM</name>
<keyword evidence="3" id="KW-1003">Cell membrane</keyword>
<keyword evidence="2" id="KW-0813">Transport</keyword>
<evidence type="ECO:0000256" key="1">
    <source>
        <dbReference type="ARBA" id="ARBA00004651"/>
    </source>
</evidence>
<accession>A0A7G9GGN1</accession>
<evidence type="ECO:0000256" key="5">
    <source>
        <dbReference type="ARBA" id="ARBA00022692"/>
    </source>
</evidence>
<feature type="transmembrane region" description="Helical" evidence="8">
    <location>
        <begin position="88"/>
        <end position="110"/>
    </location>
</feature>
<comment type="subcellular location">
    <subcellularLocation>
        <location evidence="1">Cell membrane</location>
        <topology evidence="1">Multi-pass membrane protein</topology>
    </subcellularLocation>
</comment>
<evidence type="ECO:0000256" key="3">
    <source>
        <dbReference type="ARBA" id="ARBA00022475"/>
    </source>
</evidence>
<keyword evidence="6 8" id="KW-1133">Transmembrane helix</keyword>
<dbReference type="GO" id="GO:0022857">
    <property type="term" value="F:transmembrane transporter activity"/>
    <property type="evidence" value="ECO:0007669"/>
    <property type="project" value="InterPro"/>
</dbReference>
<dbReference type="Pfam" id="PF02653">
    <property type="entry name" value="BPD_transp_2"/>
    <property type="match status" value="1"/>
</dbReference>
<dbReference type="PANTHER" id="PTHR32196:SF21">
    <property type="entry name" value="ABC TRANSPORTER PERMEASE PROTEIN YPHD-RELATED"/>
    <property type="match status" value="1"/>
</dbReference>
<evidence type="ECO:0000256" key="2">
    <source>
        <dbReference type="ARBA" id="ARBA00022448"/>
    </source>
</evidence>
<feature type="transmembrane region" description="Helical" evidence="8">
    <location>
        <begin position="7"/>
        <end position="27"/>
    </location>
</feature>
<keyword evidence="7 8" id="KW-0472">Membrane</keyword>
<dbReference type="CDD" id="cd06579">
    <property type="entry name" value="TM_PBP1_transp_AraH_like"/>
    <property type="match status" value="1"/>
</dbReference>
<evidence type="ECO:0000256" key="6">
    <source>
        <dbReference type="ARBA" id="ARBA00022989"/>
    </source>
</evidence>
<evidence type="ECO:0000313" key="10">
    <source>
        <dbReference type="Proteomes" id="UP000515860"/>
    </source>
</evidence>
<dbReference type="KEGG" id="whj:H9Q79_06720"/>
<evidence type="ECO:0000256" key="8">
    <source>
        <dbReference type="SAM" id="Phobius"/>
    </source>
</evidence>
<protein>
    <submittedName>
        <fullName evidence="9">ABC transporter permease</fullName>
    </submittedName>
</protein>